<dbReference type="InterPro" id="IPR036770">
    <property type="entry name" value="Ankyrin_rpt-contain_sf"/>
</dbReference>
<dbReference type="Gene3D" id="1.25.40.20">
    <property type="entry name" value="Ankyrin repeat-containing domain"/>
    <property type="match status" value="2"/>
</dbReference>
<dbReference type="VEuPathDB" id="FungiDB:BO78DRAFT_395950"/>
<evidence type="ECO:0000313" key="4">
    <source>
        <dbReference type="EMBL" id="PYI08074.1"/>
    </source>
</evidence>
<dbReference type="Proteomes" id="UP000248423">
    <property type="component" value="Unassembled WGS sequence"/>
</dbReference>
<gene>
    <name evidence="4" type="ORF">BO78DRAFT_395950</name>
</gene>
<dbReference type="AlphaFoldDB" id="A0A319EUX2"/>
<reference evidence="4 5" key="1">
    <citation type="submission" date="2018-02" db="EMBL/GenBank/DDBJ databases">
        <title>The genomes of Aspergillus section Nigri reveals drivers in fungal speciation.</title>
        <authorList>
            <consortium name="DOE Joint Genome Institute"/>
            <person name="Vesth T.C."/>
            <person name="Nybo J."/>
            <person name="Theobald S."/>
            <person name="Brandl J."/>
            <person name="Frisvad J.C."/>
            <person name="Nielsen K.F."/>
            <person name="Lyhne E.K."/>
            <person name="Kogle M.E."/>
            <person name="Kuo A."/>
            <person name="Riley R."/>
            <person name="Clum A."/>
            <person name="Nolan M."/>
            <person name="Lipzen A."/>
            <person name="Salamov A."/>
            <person name="Henrissat B."/>
            <person name="Wiebenga A."/>
            <person name="De vries R.P."/>
            <person name="Grigoriev I.V."/>
            <person name="Mortensen U.H."/>
            <person name="Andersen M.R."/>
            <person name="Baker S.E."/>
        </authorList>
    </citation>
    <scope>NUCLEOTIDE SEQUENCE [LARGE SCALE GENOMIC DNA]</scope>
    <source>
        <strain evidence="4 5">CBS 121057</strain>
    </source>
</reference>
<dbReference type="InterPro" id="IPR002110">
    <property type="entry name" value="Ankyrin_rpt"/>
</dbReference>
<feature type="compositionally biased region" description="Low complexity" evidence="3">
    <location>
        <begin position="21"/>
        <end position="42"/>
    </location>
</feature>
<name>A0A319EUX2_ASPSB</name>
<evidence type="ECO:0000313" key="5">
    <source>
        <dbReference type="Proteomes" id="UP000248423"/>
    </source>
</evidence>
<sequence>MRHVRHEGYENWGGLEERARAQAQSASKSESSSESGDFSGSKSESDACGYEAFLWGHRRRRNRYRVRDPMFQAISQGRVEVVRAYLERGEDESTDLEGRGLLYEAARVGSVPILQLLLAHGTQPNQPWGRFERVLDQVADDFPPPEQVVRVLVEAGATFTTSGAVRLFCWYASGPQLLEQALQNGTAILALAPEEVSRMRNDMLPLAVAAAYGRPEILAVLLDHAPGLLNQKHRGDSALGHAIQSRQSANAVYLLRRGISIIDAPTGMDEWVLETAARAGLVEVVQAILERPEVETDPWADRCHQSIVWAYEEGQLNVARLLLEKSRKTETRKEAKNRRRGLEAVERVLGEGMRSMI</sequence>
<dbReference type="SMART" id="SM00248">
    <property type="entry name" value="ANK"/>
    <property type="match status" value="4"/>
</dbReference>
<organism evidence="4 5">
    <name type="scientific">Aspergillus sclerotiicarbonarius (strain CBS 121057 / IBT 28362)</name>
    <dbReference type="NCBI Taxonomy" id="1448318"/>
    <lineage>
        <taxon>Eukaryota</taxon>
        <taxon>Fungi</taxon>
        <taxon>Dikarya</taxon>
        <taxon>Ascomycota</taxon>
        <taxon>Pezizomycotina</taxon>
        <taxon>Eurotiomycetes</taxon>
        <taxon>Eurotiomycetidae</taxon>
        <taxon>Eurotiales</taxon>
        <taxon>Aspergillaceae</taxon>
        <taxon>Aspergillus</taxon>
        <taxon>Aspergillus subgen. Circumdati</taxon>
    </lineage>
</organism>
<dbReference type="PANTHER" id="PTHR24198:SF165">
    <property type="entry name" value="ANKYRIN REPEAT-CONTAINING PROTEIN-RELATED"/>
    <property type="match status" value="1"/>
</dbReference>
<proteinExistence type="predicted"/>
<dbReference type="SUPFAM" id="SSF48403">
    <property type="entry name" value="Ankyrin repeat"/>
    <property type="match status" value="1"/>
</dbReference>
<accession>A0A319EUX2</accession>
<evidence type="ECO:0000256" key="2">
    <source>
        <dbReference type="ARBA" id="ARBA00023043"/>
    </source>
</evidence>
<dbReference type="OrthoDB" id="539213at2759"/>
<keyword evidence="2" id="KW-0040">ANK repeat</keyword>
<evidence type="ECO:0000256" key="1">
    <source>
        <dbReference type="ARBA" id="ARBA00022737"/>
    </source>
</evidence>
<dbReference type="PANTHER" id="PTHR24198">
    <property type="entry name" value="ANKYRIN REPEAT AND PROTEIN KINASE DOMAIN-CONTAINING PROTEIN"/>
    <property type="match status" value="1"/>
</dbReference>
<dbReference type="EMBL" id="KZ826337">
    <property type="protein sequence ID" value="PYI08074.1"/>
    <property type="molecule type" value="Genomic_DNA"/>
</dbReference>
<dbReference type="STRING" id="1448318.A0A319EUX2"/>
<protein>
    <submittedName>
        <fullName evidence="4">Ankyrin</fullName>
    </submittedName>
</protein>
<keyword evidence="5" id="KW-1185">Reference proteome</keyword>
<feature type="region of interest" description="Disordered" evidence="3">
    <location>
        <begin position="1"/>
        <end position="45"/>
    </location>
</feature>
<keyword evidence="1" id="KW-0677">Repeat</keyword>
<evidence type="ECO:0000256" key="3">
    <source>
        <dbReference type="SAM" id="MobiDB-lite"/>
    </source>
</evidence>